<reference evidence="1" key="1">
    <citation type="journal article" date="2021" name="PeerJ">
        <title>Extensive microbial diversity within the chicken gut microbiome revealed by metagenomics and culture.</title>
        <authorList>
            <person name="Gilroy R."/>
            <person name="Ravi A."/>
            <person name="Getino M."/>
            <person name="Pursley I."/>
            <person name="Horton D.L."/>
            <person name="Alikhan N.F."/>
            <person name="Baker D."/>
            <person name="Gharbi K."/>
            <person name="Hall N."/>
            <person name="Watson M."/>
            <person name="Adriaenssens E.M."/>
            <person name="Foster-Nyarko E."/>
            <person name="Jarju S."/>
            <person name="Secka A."/>
            <person name="Antonio M."/>
            <person name="Oren A."/>
            <person name="Chaudhuri R.R."/>
            <person name="La Ragione R."/>
            <person name="Hildebrand F."/>
            <person name="Pallen M.J."/>
        </authorList>
    </citation>
    <scope>NUCLEOTIDE SEQUENCE</scope>
    <source>
        <strain evidence="1">CHK171-7178</strain>
    </source>
</reference>
<accession>A0A921KE01</accession>
<protein>
    <submittedName>
        <fullName evidence="1">YheE family protein</fullName>
    </submittedName>
</protein>
<dbReference type="Proteomes" id="UP000698173">
    <property type="component" value="Unassembled WGS sequence"/>
</dbReference>
<dbReference type="EMBL" id="DYWT01000212">
    <property type="protein sequence ID" value="HJF32727.1"/>
    <property type="molecule type" value="Genomic_DNA"/>
</dbReference>
<sequence length="67" mass="8108">MLQHFSFKPMFDNTQLPGWTFSFFFRNTRYTGDYLPEGTIVWTGETPPEEENLKKMIHELMIFHVYD</sequence>
<organism evidence="1 2">
    <name type="scientific">Sporosarcina psychrophila</name>
    <name type="common">Bacillus psychrophilus</name>
    <dbReference type="NCBI Taxonomy" id="1476"/>
    <lineage>
        <taxon>Bacteria</taxon>
        <taxon>Bacillati</taxon>
        <taxon>Bacillota</taxon>
        <taxon>Bacilli</taxon>
        <taxon>Bacillales</taxon>
        <taxon>Caryophanaceae</taxon>
        <taxon>Sporosarcina</taxon>
    </lineage>
</organism>
<dbReference type="InterPro" id="IPR017263">
    <property type="entry name" value="UCP037692"/>
</dbReference>
<proteinExistence type="predicted"/>
<dbReference type="Pfam" id="PF17277">
    <property type="entry name" value="DUF5342"/>
    <property type="match status" value="1"/>
</dbReference>
<dbReference type="PIRSF" id="PIRSF037692">
    <property type="entry name" value="UCP037692"/>
    <property type="match status" value="1"/>
</dbReference>
<dbReference type="AlphaFoldDB" id="A0A921KE01"/>
<comment type="caution">
    <text evidence="1">The sequence shown here is derived from an EMBL/GenBank/DDBJ whole genome shotgun (WGS) entry which is preliminary data.</text>
</comment>
<gene>
    <name evidence="1" type="ORF">K8V56_13265</name>
</gene>
<evidence type="ECO:0000313" key="2">
    <source>
        <dbReference type="Proteomes" id="UP000698173"/>
    </source>
</evidence>
<name>A0A921KE01_SPOPS</name>
<reference evidence="1" key="2">
    <citation type="submission" date="2021-09" db="EMBL/GenBank/DDBJ databases">
        <authorList>
            <person name="Gilroy R."/>
        </authorList>
    </citation>
    <scope>NUCLEOTIDE SEQUENCE</scope>
    <source>
        <strain evidence="1">CHK171-7178</strain>
    </source>
</reference>
<evidence type="ECO:0000313" key="1">
    <source>
        <dbReference type="EMBL" id="HJF32727.1"/>
    </source>
</evidence>